<keyword evidence="5" id="KW-0732">Signal</keyword>
<keyword evidence="7" id="KW-1185">Reference proteome</keyword>
<dbReference type="GO" id="GO:0009986">
    <property type="term" value="C:cell surface"/>
    <property type="evidence" value="ECO:0007669"/>
    <property type="project" value="TreeGrafter"/>
</dbReference>
<feature type="compositionally biased region" description="Low complexity" evidence="4">
    <location>
        <begin position="102"/>
        <end position="122"/>
    </location>
</feature>
<feature type="region of interest" description="Disordered" evidence="4">
    <location>
        <begin position="83"/>
        <end position="179"/>
    </location>
</feature>
<organism evidence="6 7">
    <name type="scientific">Exophiala bonariae</name>
    <dbReference type="NCBI Taxonomy" id="1690606"/>
    <lineage>
        <taxon>Eukaryota</taxon>
        <taxon>Fungi</taxon>
        <taxon>Dikarya</taxon>
        <taxon>Ascomycota</taxon>
        <taxon>Pezizomycotina</taxon>
        <taxon>Eurotiomycetes</taxon>
        <taxon>Chaetothyriomycetidae</taxon>
        <taxon>Chaetothyriales</taxon>
        <taxon>Herpotrichiellaceae</taxon>
        <taxon>Exophiala</taxon>
    </lineage>
</organism>
<dbReference type="InterPro" id="IPR017853">
    <property type="entry name" value="GH"/>
</dbReference>
<accession>A0AAV9NKW0</accession>
<dbReference type="Proteomes" id="UP001358417">
    <property type="component" value="Unassembled WGS sequence"/>
</dbReference>
<comment type="similarity">
    <text evidence="2">Belongs to the glycosyl hydrolase 17 family.</text>
</comment>
<feature type="compositionally biased region" description="Polar residues" evidence="4">
    <location>
        <begin position="137"/>
        <end position="146"/>
    </location>
</feature>
<evidence type="ECO:0000256" key="1">
    <source>
        <dbReference type="ARBA" id="ARBA00004196"/>
    </source>
</evidence>
<evidence type="ECO:0000313" key="6">
    <source>
        <dbReference type="EMBL" id="KAK5061027.1"/>
    </source>
</evidence>
<reference evidence="6 7" key="1">
    <citation type="submission" date="2023-08" db="EMBL/GenBank/DDBJ databases">
        <title>Black Yeasts Isolated from many extreme environments.</title>
        <authorList>
            <person name="Coleine C."/>
            <person name="Stajich J.E."/>
            <person name="Selbmann L."/>
        </authorList>
    </citation>
    <scope>NUCLEOTIDE SEQUENCE [LARGE SCALE GENOMIC DNA]</scope>
    <source>
        <strain evidence="6 7">CCFEE 5792</strain>
    </source>
</reference>
<dbReference type="GO" id="GO:0005576">
    <property type="term" value="C:extracellular region"/>
    <property type="evidence" value="ECO:0007669"/>
    <property type="project" value="TreeGrafter"/>
</dbReference>
<dbReference type="PANTHER" id="PTHR16631">
    <property type="entry name" value="GLUCAN 1,3-BETA-GLUCOSIDASE"/>
    <property type="match status" value="1"/>
</dbReference>
<name>A0AAV9NKW0_9EURO</name>
<dbReference type="RefSeq" id="XP_064710124.1">
    <property type="nucleotide sequence ID" value="XM_064851121.1"/>
</dbReference>
<evidence type="ECO:0000256" key="4">
    <source>
        <dbReference type="SAM" id="MobiDB-lite"/>
    </source>
</evidence>
<keyword evidence="3" id="KW-0378">Hydrolase</keyword>
<dbReference type="Gene3D" id="3.20.20.80">
    <property type="entry name" value="Glycosidases"/>
    <property type="match status" value="2"/>
</dbReference>
<feature type="signal peptide" evidence="5">
    <location>
        <begin position="1"/>
        <end position="18"/>
    </location>
</feature>
<sequence length="442" mass="45458">MKAICLSLVALCVQAGLAIPHGRFNALLRRSANSPSQDHHQHQHLHAARAQVTQTNTVVSVVTVTASNAVVWVDQYGTIISTDYHGGRPSASTTNPPPSQKSATPSLPVPSASSSTPVSISTPQPPVNQAAGDAMQFNPQQGTRPVSTTQLAPPASSAPPAAQQSSAAASNGAPSTSGENKFFSDMGGLGICYELIDNGSKCKSRATMDSEFGFLKSQGFTKVRVYDIGCPLDDVAGAASAQGLALIAGINTVSNVAGDIGKLISLFGGNLGAVDTIVVGNEVVNSNPGLVQAVVDGIGIARQLLSAVGYKGHVVTVDTFIAHSNHAQLCAASDYCAVNAHAFFDPNTVAIGAGDFVLNTAIGMVKAVANGKPIVITESGWPHAGSTNGQAVPSRQNQQDAIGSLKAKVFGSGYGLFLFQAYDALYKQPGGLGVEQFFGIYD</sequence>
<comment type="subcellular location">
    <subcellularLocation>
        <location evidence="1">Cell envelope</location>
    </subcellularLocation>
</comment>
<protein>
    <submittedName>
        <fullName evidence="6">Uncharacterized protein</fullName>
    </submittedName>
</protein>
<dbReference type="GeneID" id="89975734"/>
<evidence type="ECO:0000256" key="2">
    <source>
        <dbReference type="ARBA" id="ARBA00008773"/>
    </source>
</evidence>
<dbReference type="EMBL" id="JAVRRD010000003">
    <property type="protein sequence ID" value="KAK5061027.1"/>
    <property type="molecule type" value="Genomic_DNA"/>
</dbReference>
<evidence type="ECO:0000256" key="3">
    <source>
        <dbReference type="ARBA" id="ARBA00022801"/>
    </source>
</evidence>
<dbReference type="PANTHER" id="PTHR16631:SF14">
    <property type="entry name" value="FAMILY 17 GLUCOSIDASE SCW10-RELATED"/>
    <property type="match status" value="1"/>
</dbReference>
<feature type="compositionally biased region" description="Low complexity" evidence="4">
    <location>
        <begin position="147"/>
        <end position="177"/>
    </location>
</feature>
<dbReference type="GO" id="GO:0009277">
    <property type="term" value="C:fungal-type cell wall"/>
    <property type="evidence" value="ECO:0007669"/>
    <property type="project" value="TreeGrafter"/>
</dbReference>
<gene>
    <name evidence="6" type="ORF">LTR84_007568</name>
</gene>
<evidence type="ECO:0000256" key="5">
    <source>
        <dbReference type="SAM" id="SignalP"/>
    </source>
</evidence>
<proteinExistence type="inferred from homology"/>
<dbReference type="GO" id="GO:0071555">
    <property type="term" value="P:cell wall organization"/>
    <property type="evidence" value="ECO:0007669"/>
    <property type="project" value="TreeGrafter"/>
</dbReference>
<comment type="caution">
    <text evidence="6">The sequence shown here is derived from an EMBL/GenBank/DDBJ whole genome shotgun (WGS) entry which is preliminary data.</text>
</comment>
<dbReference type="InterPro" id="IPR050732">
    <property type="entry name" value="Beta-glucan_modifiers"/>
</dbReference>
<feature type="chain" id="PRO_5043799104" evidence="5">
    <location>
        <begin position="19"/>
        <end position="442"/>
    </location>
</feature>
<evidence type="ECO:0000313" key="7">
    <source>
        <dbReference type="Proteomes" id="UP001358417"/>
    </source>
</evidence>
<dbReference type="SUPFAM" id="SSF51445">
    <property type="entry name" value="(Trans)glycosidases"/>
    <property type="match status" value="1"/>
</dbReference>
<dbReference type="AlphaFoldDB" id="A0AAV9NKW0"/>
<dbReference type="GO" id="GO:0042973">
    <property type="term" value="F:glucan endo-1,3-beta-D-glucosidase activity"/>
    <property type="evidence" value="ECO:0007669"/>
    <property type="project" value="TreeGrafter"/>
</dbReference>